<dbReference type="InterPro" id="IPR050362">
    <property type="entry name" value="Cation-dep_OMT"/>
</dbReference>
<dbReference type="GO" id="GO:0008757">
    <property type="term" value="F:S-adenosylmethionine-dependent methyltransferase activity"/>
    <property type="evidence" value="ECO:0007669"/>
    <property type="project" value="TreeGrafter"/>
</dbReference>
<keyword evidence="1 4" id="KW-0489">Methyltransferase</keyword>
<dbReference type="PROSITE" id="PS51682">
    <property type="entry name" value="SAM_OMT_I"/>
    <property type="match status" value="1"/>
</dbReference>
<dbReference type="SUPFAM" id="SSF53335">
    <property type="entry name" value="S-adenosyl-L-methionine-dependent methyltransferases"/>
    <property type="match status" value="1"/>
</dbReference>
<sequence length="216" mass="23645">MKTVRMTEDLLSYVTQHTNLYDTVQHELVAETERLGGPAIMQVGPDQGAFLTVLTRLMGVRTAVEIGTFTGYSALSIARGLAPGGRLITCEVNPAWAPMATAAWQEAGVADRVDLRIGPALDTIRALDPELVIDLAFVDADKTGYLGYYEELLPRLRPGGAMLVDNVLWFGTVVQPPFDESTTAIREFNDHVCRDDRVDVVVLTIGDGLSLIRKRD</sequence>
<proteinExistence type="predicted"/>
<dbReference type="EC" id="2.1.1.-" evidence="4"/>
<protein>
    <submittedName>
        <fullName evidence="4">O-methyltransferase MSMEG_5073</fullName>
        <ecNumber evidence="4">2.1.1.-</ecNumber>
    </submittedName>
</protein>
<evidence type="ECO:0000256" key="2">
    <source>
        <dbReference type="ARBA" id="ARBA00022679"/>
    </source>
</evidence>
<evidence type="ECO:0000313" key="4">
    <source>
        <dbReference type="EMBL" id="VFA99051.1"/>
    </source>
</evidence>
<dbReference type="Pfam" id="PF01596">
    <property type="entry name" value="Methyltransf_3"/>
    <property type="match status" value="1"/>
</dbReference>
<keyword evidence="3" id="KW-0949">S-adenosyl-L-methionine</keyword>
<evidence type="ECO:0000313" key="5">
    <source>
        <dbReference type="Proteomes" id="UP000290439"/>
    </source>
</evidence>
<accession>A0A4U8VZP6</accession>
<dbReference type="PANTHER" id="PTHR10509">
    <property type="entry name" value="O-METHYLTRANSFERASE-RELATED"/>
    <property type="match status" value="1"/>
</dbReference>
<dbReference type="InterPro" id="IPR029063">
    <property type="entry name" value="SAM-dependent_MTases_sf"/>
</dbReference>
<organism evidence="4 5">
    <name type="scientific">Nocardia cyriacigeorgica</name>
    <dbReference type="NCBI Taxonomy" id="135487"/>
    <lineage>
        <taxon>Bacteria</taxon>
        <taxon>Bacillati</taxon>
        <taxon>Actinomycetota</taxon>
        <taxon>Actinomycetes</taxon>
        <taxon>Mycobacteriales</taxon>
        <taxon>Nocardiaceae</taxon>
        <taxon>Nocardia</taxon>
    </lineage>
</organism>
<dbReference type="Proteomes" id="UP000290439">
    <property type="component" value="Chromosome"/>
</dbReference>
<dbReference type="PANTHER" id="PTHR10509:SF14">
    <property type="entry name" value="CAFFEOYL-COA O-METHYLTRANSFERASE 3-RELATED"/>
    <property type="match status" value="1"/>
</dbReference>
<gene>
    <name evidence="4" type="ORF">NCTC10797_02830</name>
</gene>
<dbReference type="CDD" id="cd02440">
    <property type="entry name" value="AdoMet_MTases"/>
    <property type="match status" value="1"/>
</dbReference>
<dbReference type="AlphaFoldDB" id="A0A4U8VZP6"/>
<keyword evidence="2 4" id="KW-0808">Transferase</keyword>
<name>A0A4U8VZP6_9NOCA</name>
<dbReference type="GO" id="GO:0032259">
    <property type="term" value="P:methylation"/>
    <property type="evidence" value="ECO:0007669"/>
    <property type="project" value="UniProtKB-KW"/>
</dbReference>
<dbReference type="EMBL" id="LR215973">
    <property type="protein sequence ID" value="VFA99051.1"/>
    <property type="molecule type" value="Genomic_DNA"/>
</dbReference>
<evidence type="ECO:0000256" key="3">
    <source>
        <dbReference type="ARBA" id="ARBA00022691"/>
    </source>
</evidence>
<dbReference type="InterPro" id="IPR002935">
    <property type="entry name" value="SAM_O-MeTrfase"/>
</dbReference>
<evidence type="ECO:0000256" key="1">
    <source>
        <dbReference type="ARBA" id="ARBA00022603"/>
    </source>
</evidence>
<dbReference type="Gene3D" id="3.40.50.150">
    <property type="entry name" value="Vaccinia Virus protein VP39"/>
    <property type="match status" value="1"/>
</dbReference>
<reference evidence="4 5" key="1">
    <citation type="submission" date="2019-02" db="EMBL/GenBank/DDBJ databases">
        <authorList>
            <consortium name="Pathogen Informatics"/>
        </authorList>
    </citation>
    <scope>NUCLEOTIDE SEQUENCE [LARGE SCALE GENOMIC DNA]</scope>
    <source>
        <strain evidence="4 5">3012STDY6756504</strain>
    </source>
</reference>
<dbReference type="GO" id="GO:0008171">
    <property type="term" value="F:O-methyltransferase activity"/>
    <property type="evidence" value="ECO:0007669"/>
    <property type="project" value="InterPro"/>
</dbReference>